<dbReference type="InterPro" id="IPR036873">
    <property type="entry name" value="Rhodanese-like_dom_sf"/>
</dbReference>
<sequence>VVLLSVIALWLWLPAYGLNTAKWFLRWKFDDIHHITTAELAAQIKGKNPPAILDIREPEEYETSHLPNARHLLPKSSDAQIQELLSGIPAKRPIVV</sequence>
<dbReference type="Pfam" id="PF00581">
    <property type="entry name" value="Rhodanese"/>
    <property type="match status" value="1"/>
</dbReference>
<dbReference type="SUPFAM" id="SSF52821">
    <property type="entry name" value="Rhodanese/Cell cycle control phosphatase"/>
    <property type="match status" value="1"/>
</dbReference>
<evidence type="ECO:0000313" key="2">
    <source>
        <dbReference type="EMBL" id="SVD71335.1"/>
    </source>
</evidence>
<accession>A0A382XL62</accession>
<proteinExistence type="predicted"/>
<feature type="non-terminal residue" evidence="2">
    <location>
        <position position="1"/>
    </location>
</feature>
<organism evidence="2">
    <name type="scientific">marine metagenome</name>
    <dbReference type="NCBI Taxonomy" id="408172"/>
    <lineage>
        <taxon>unclassified sequences</taxon>
        <taxon>metagenomes</taxon>
        <taxon>ecological metagenomes</taxon>
    </lineage>
</organism>
<feature type="non-terminal residue" evidence="2">
    <location>
        <position position="96"/>
    </location>
</feature>
<protein>
    <recommendedName>
        <fullName evidence="1">Rhodanese domain-containing protein</fullName>
    </recommendedName>
</protein>
<dbReference type="PROSITE" id="PS50206">
    <property type="entry name" value="RHODANESE_3"/>
    <property type="match status" value="1"/>
</dbReference>
<dbReference type="EMBL" id="UINC01168347">
    <property type="protein sequence ID" value="SVD71335.1"/>
    <property type="molecule type" value="Genomic_DNA"/>
</dbReference>
<dbReference type="AlphaFoldDB" id="A0A382XL62"/>
<gene>
    <name evidence="2" type="ORF">METZ01_LOCUS424189</name>
</gene>
<dbReference type="InterPro" id="IPR001763">
    <property type="entry name" value="Rhodanese-like_dom"/>
</dbReference>
<reference evidence="2" key="1">
    <citation type="submission" date="2018-05" db="EMBL/GenBank/DDBJ databases">
        <authorList>
            <person name="Lanie J.A."/>
            <person name="Ng W.-L."/>
            <person name="Kazmierczak K.M."/>
            <person name="Andrzejewski T.M."/>
            <person name="Davidsen T.M."/>
            <person name="Wayne K.J."/>
            <person name="Tettelin H."/>
            <person name="Glass J.I."/>
            <person name="Rusch D."/>
            <person name="Podicherti R."/>
            <person name="Tsui H.-C.T."/>
            <person name="Winkler M.E."/>
        </authorList>
    </citation>
    <scope>NUCLEOTIDE SEQUENCE</scope>
</reference>
<dbReference type="Gene3D" id="3.40.250.10">
    <property type="entry name" value="Rhodanese-like domain"/>
    <property type="match status" value="1"/>
</dbReference>
<evidence type="ECO:0000259" key="1">
    <source>
        <dbReference type="PROSITE" id="PS50206"/>
    </source>
</evidence>
<feature type="domain" description="Rhodanese" evidence="1">
    <location>
        <begin position="46"/>
        <end position="96"/>
    </location>
</feature>
<dbReference type="CDD" id="cd00158">
    <property type="entry name" value="RHOD"/>
    <property type="match status" value="1"/>
</dbReference>
<name>A0A382XL62_9ZZZZ</name>